<feature type="region of interest" description="Disordered" evidence="13">
    <location>
        <begin position="115"/>
        <end position="157"/>
    </location>
</feature>
<dbReference type="PROSITE" id="PS50255">
    <property type="entry name" value="CYTOCHROME_B5_2"/>
    <property type="match status" value="1"/>
</dbReference>
<feature type="binding site" description="axial binding residue" evidence="12">
    <location>
        <position position="94"/>
    </location>
    <ligand>
        <name>heme</name>
        <dbReference type="ChEBI" id="CHEBI:30413"/>
    </ligand>
    <ligandPart>
        <name>Fe</name>
        <dbReference type="ChEBI" id="CHEBI:18248"/>
    </ligandPart>
</feature>
<comment type="cofactor">
    <cofactor evidence="11">
        <name>Zn(2+)</name>
        <dbReference type="ChEBI" id="CHEBI:29105"/>
    </cofactor>
    <text evidence="11">Binds 2 Zn(2+) ions per subunit that likely form a catalytic dimetal center.</text>
</comment>
<dbReference type="PRINTS" id="PR00363">
    <property type="entry name" value="CYTOCHROMEB5"/>
</dbReference>
<evidence type="ECO:0000256" key="12">
    <source>
        <dbReference type="PIRSR" id="PIRSR005149-50"/>
    </source>
</evidence>
<dbReference type="Gene3D" id="3.10.120.10">
    <property type="entry name" value="Cytochrome b5-like heme/steroid binding domain"/>
    <property type="match status" value="1"/>
</dbReference>
<accession>A0A6A5CIC9</accession>
<feature type="binding site" evidence="11">
    <location>
        <position position="386"/>
    </location>
    <ligand>
        <name>Zn(2+)</name>
        <dbReference type="ChEBI" id="CHEBI:29105"/>
        <label>1</label>
    </ligand>
</feature>
<dbReference type="VEuPathDB" id="AmoebaDB:NF0011180"/>
<keyword evidence="3 14" id="KW-0812">Transmembrane</keyword>
<dbReference type="InterPro" id="IPR014430">
    <property type="entry name" value="Scs7"/>
</dbReference>
<feature type="binding site" evidence="11">
    <location>
        <position position="267"/>
    </location>
    <ligand>
        <name>Zn(2+)</name>
        <dbReference type="ChEBI" id="CHEBI:29105"/>
        <label>1</label>
    </ligand>
</feature>
<dbReference type="InterPro" id="IPR001199">
    <property type="entry name" value="Cyt_B5-like_heme/steroid-bd"/>
</dbReference>
<feature type="binding site" description="axial binding residue" evidence="12">
    <location>
        <position position="67"/>
    </location>
    <ligand>
        <name>heme</name>
        <dbReference type="ChEBI" id="CHEBI:30413"/>
    </ligand>
    <ligandPart>
        <name>Fe</name>
        <dbReference type="ChEBI" id="CHEBI:18248"/>
    </ligandPart>
</feature>
<sequence>MISTTVQRSPLPHESTTSSFLTSPDSSSNQSLQYFTKEQVAKHNTEHDAWVIVHQHVYEITEFCETHPGGTDILLDYLGSDITHVLQEASLHKHSSSAYSMLKRYLIGRLRDDDGSDDGDFSEKSVAKGLRSSEINNNTSEGPGALAESALGATDTSDETKNMLLKGKDPIDYSKPLLDQVGKLGKDYFDWVSYSGPVYFKESVPLFANKYLELTSHTQWWVVLMVWLPVIAFMLTQSYLQGFSWIGMVGCFALGFLVWFGLEYLLHKYLFHFDMLGKMGFYVTNIVHFLLHGFHHKLPMDKDRLVVPVALFTILSSPFVFAAHSVLPSYAAHAVVAGAFMGYVFYDMHHYWLHHAANAARAPEPFRTFFTSKRWQTLKTHHFIHHFAPGGDEKNYGISNRIVDILFGSLREHH</sequence>
<dbReference type="GO" id="GO:0080132">
    <property type="term" value="F:fatty acid 2-hydroxylase activity"/>
    <property type="evidence" value="ECO:0007669"/>
    <property type="project" value="InterPro"/>
</dbReference>
<keyword evidence="9" id="KW-0443">Lipid metabolism</keyword>
<evidence type="ECO:0000256" key="7">
    <source>
        <dbReference type="ARBA" id="ARBA00023002"/>
    </source>
</evidence>
<dbReference type="Proteomes" id="UP000444721">
    <property type="component" value="Unassembled WGS sequence"/>
</dbReference>
<keyword evidence="11" id="KW-0862">Zinc</keyword>
<dbReference type="FunFam" id="3.10.120.10:FF:000002">
    <property type="entry name" value="Cytochrome b5 type B"/>
    <property type="match status" value="1"/>
</dbReference>
<feature type="transmembrane region" description="Helical" evidence="14">
    <location>
        <begin position="305"/>
        <end position="324"/>
    </location>
</feature>
<feature type="domain" description="Cytochrome b5 heme-binding" evidence="15">
    <location>
        <begin position="32"/>
        <end position="111"/>
    </location>
</feature>
<comment type="subcellular location">
    <subcellularLocation>
        <location evidence="1">Endoplasmic reticulum membrane</location>
        <topology evidence="1">Multi-pass membrane protein</topology>
    </subcellularLocation>
</comment>
<keyword evidence="5" id="KW-0256">Endoplasmic reticulum</keyword>
<dbReference type="SUPFAM" id="SSF55856">
    <property type="entry name" value="Cytochrome b5-like heme/steroid binding domain"/>
    <property type="match status" value="1"/>
</dbReference>
<feature type="binding site" evidence="11">
    <location>
        <position position="350"/>
    </location>
    <ligand>
        <name>Zn(2+)</name>
        <dbReference type="ChEBI" id="CHEBI:29105"/>
        <label>1</label>
    </ligand>
</feature>
<feature type="compositionally biased region" description="Low complexity" evidence="13">
    <location>
        <begin position="15"/>
        <end position="26"/>
    </location>
</feature>
<protein>
    <recommendedName>
        <fullName evidence="15">Cytochrome b5 heme-binding domain-containing protein</fullName>
    </recommendedName>
</protein>
<evidence type="ECO:0000313" key="16">
    <source>
        <dbReference type="EMBL" id="KAF0985075.1"/>
    </source>
</evidence>
<dbReference type="VEuPathDB" id="AmoebaDB:FDP41_000114"/>
<keyword evidence="8 12" id="KW-0408">Iron</keyword>
<dbReference type="GeneID" id="68107332"/>
<feature type="binding site" evidence="11">
    <location>
        <position position="272"/>
    </location>
    <ligand>
        <name>Zn(2+)</name>
        <dbReference type="ChEBI" id="CHEBI:29105"/>
        <label>1</label>
    </ligand>
</feature>
<dbReference type="GO" id="GO:0005789">
    <property type="term" value="C:endoplasmic reticulum membrane"/>
    <property type="evidence" value="ECO:0007669"/>
    <property type="project" value="UniProtKB-SubCell"/>
</dbReference>
<comment type="cofactor">
    <cofactor evidence="12">
        <name>Fe cation</name>
        <dbReference type="ChEBI" id="CHEBI:24875"/>
    </cofactor>
</comment>
<comment type="caution">
    <text evidence="16">The sequence shown here is derived from an EMBL/GenBank/DDBJ whole genome shotgun (WGS) entry which is preliminary data.</text>
</comment>
<dbReference type="PANTHER" id="PTHR12863:SF1">
    <property type="entry name" value="FATTY ACID 2-HYDROXYLASE"/>
    <property type="match status" value="1"/>
</dbReference>
<evidence type="ECO:0000256" key="3">
    <source>
        <dbReference type="ARBA" id="ARBA00022692"/>
    </source>
</evidence>
<name>A0A6A5CIC9_NAEFO</name>
<feature type="binding site" evidence="11">
    <location>
        <position position="296"/>
    </location>
    <ligand>
        <name>Zn(2+)</name>
        <dbReference type="ChEBI" id="CHEBI:29105"/>
        <label>1</label>
    </ligand>
</feature>
<dbReference type="PIRSF" id="PIRSF005149">
    <property type="entry name" value="IPC-B_HD"/>
    <property type="match status" value="1"/>
</dbReference>
<dbReference type="Pfam" id="PF00173">
    <property type="entry name" value="Cyt-b5"/>
    <property type="match status" value="1"/>
</dbReference>
<gene>
    <name evidence="16" type="ORF">FDP41_000114</name>
</gene>
<dbReference type="OMA" id="WTIIEYV"/>
<dbReference type="GO" id="GO:0006631">
    <property type="term" value="P:fatty acid metabolic process"/>
    <property type="evidence" value="ECO:0007669"/>
    <property type="project" value="TreeGrafter"/>
</dbReference>
<dbReference type="AlphaFoldDB" id="A0A6A5CIC9"/>
<keyword evidence="10 14" id="KW-0472">Membrane</keyword>
<dbReference type="GO" id="GO:0046872">
    <property type="term" value="F:metal ion binding"/>
    <property type="evidence" value="ECO:0007669"/>
    <property type="project" value="UniProtKB-KW"/>
</dbReference>
<feature type="region of interest" description="Disordered" evidence="13">
    <location>
        <begin position="1"/>
        <end position="26"/>
    </location>
</feature>
<feature type="binding site" evidence="11">
    <location>
        <position position="382"/>
    </location>
    <ligand>
        <name>Zn(2+)</name>
        <dbReference type="ChEBI" id="CHEBI:29105"/>
        <label>1</label>
    </ligand>
</feature>
<feature type="binding site" evidence="11">
    <location>
        <position position="295"/>
    </location>
    <ligand>
        <name>Zn(2+)</name>
        <dbReference type="ChEBI" id="CHEBI:29105"/>
        <label>1</label>
    </ligand>
</feature>
<evidence type="ECO:0000256" key="4">
    <source>
        <dbReference type="ARBA" id="ARBA00022723"/>
    </source>
</evidence>
<evidence type="ECO:0000256" key="9">
    <source>
        <dbReference type="ARBA" id="ARBA00023098"/>
    </source>
</evidence>
<evidence type="ECO:0000256" key="5">
    <source>
        <dbReference type="ARBA" id="ARBA00022824"/>
    </source>
</evidence>
<dbReference type="RefSeq" id="XP_044569788.1">
    <property type="nucleotide sequence ID" value="XM_044701803.1"/>
</dbReference>
<feature type="transmembrane region" description="Helical" evidence="14">
    <location>
        <begin position="330"/>
        <end position="346"/>
    </location>
</feature>
<dbReference type="OrthoDB" id="260519at2759"/>
<dbReference type="InterPro" id="IPR036400">
    <property type="entry name" value="Cyt_B5-like_heme/steroid_sf"/>
</dbReference>
<keyword evidence="6 14" id="KW-1133">Transmembrane helix</keyword>
<feature type="transmembrane region" description="Helical" evidence="14">
    <location>
        <begin position="220"/>
        <end position="239"/>
    </location>
</feature>
<keyword evidence="2 12" id="KW-0349">Heme</keyword>
<feature type="binding site" evidence="11">
    <location>
        <position position="354"/>
    </location>
    <ligand>
        <name>Zn(2+)</name>
        <dbReference type="ChEBI" id="CHEBI:29105"/>
        <label>1</label>
    </ligand>
</feature>
<proteinExistence type="predicted"/>
<keyword evidence="17" id="KW-1185">Reference proteome</keyword>
<dbReference type="VEuPathDB" id="AmoebaDB:NfTy_025710"/>
<feature type="binding site" evidence="11">
    <location>
        <position position="385"/>
    </location>
    <ligand>
        <name>Zn(2+)</name>
        <dbReference type="ChEBI" id="CHEBI:29105"/>
        <label>1</label>
    </ligand>
</feature>
<dbReference type="SMART" id="SM01117">
    <property type="entry name" value="Cyt-b5"/>
    <property type="match status" value="1"/>
</dbReference>
<evidence type="ECO:0000256" key="2">
    <source>
        <dbReference type="ARBA" id="ARBA00022617"/>
    </source>
</evidence>
<dbReference type="EMBL" id="VFQX01000001">
    <property type="protein sequence ID" value="KAF0985075.1"/>
    <property type="molecule type" value="Genomic_DNA"/>
</dbReference>
<evidence type="ECO:0000256" key="14">
    <source>
        <dbReference type="SAM" id="Phobius"/>
    </source>
</evidence>
<feature type="binding site" evidence="11">
    <location>
        <position position="292"/>
    </location>
    <ligand>
        <name>Zn(2+)</name>
        <dbReference type="ChEBI" id="CHEBI:29105"/>
        <label>1</label>
    </ligand>
</feature>
<evidence type="ECO:0000256" key="6">
    <source>
        <dbReference type="ARBA" id="ARBA00022989"/>
    </source>
</evidence>
<evidence type="ECO:0000313" key="17">
    <source>
        <dbReference type="Proteomes" id="UP000444721"/>
    </source>
</evidence>
<evidence type="ECO:0000259" key="15">
    <source>
        <dbReference type="PROSITE" id="PS50255"/>
    </source>
</evidence>
<organism evidence="16 17">
    <name type="scientific">Naegleria fowleri</name>
    <name type="common">Brain eating amoeba</name>
    <dbReference type="NCBI Taxonomy" id="5763"/>
    <lineage>
        <taxon>Eukaryota</taxon>
        <taxon>Discoba</taxon>
        <taxon>Heterolobosea</taxon>
        <taxon>Tetramitia</taxon>
        <taxon>Eutetramitia</taxon>
        <taxon>Vahlkampfiidae</taxon>
        <taxon>Naegleria</taxon>
    </lineage>
</organism>
<keyword evidence="4 11" id="KW-0479">Metal-binding</keyword>
<keyword evidence="7" id="KW-0560">Oxidoreductase</keyword>
<evidence type="ECO:0000256" key="10">
    <source>
        <dbReference type="ARBA" id="ARBA00023136"/>
    </source>
</evidence>
<evidence type="ECO:0000256" key="13">
    <source>
        <dbReference type="SAM" id="MobiDB-lite"/>
    </source>
</evidence>
<dbReference type="PANTHER" id="PTHR12863">
    <property type="entry name" value="FATTY ACID HYDROXYLASE"/>
    <property type="match status" value="1"/>
</dbReference>
<evidence type="ECO:0000256" key="1">
    <source>
        <dbReference type="ARBA" id="ARBA00004477"/>
    </source>
</evidence>
<feature type="transmembrane region" description="Helical" evidence="14">
    <location>
        <begin position="245"/>
        <end position="266"/>
    </location>
</feature>
<evidence type="ECO:0000256" key="8">
    <source>
        <dbReference type="ARBA" id="ARBA00023004"/>
    </source>
</evidence>
<evidence type="ECO:0000256" key="11">
    <source>
        <dbReference type="PIRSR" id="PIRSR005149-1"/>
    </source>
</evidence>
<reference evidence="16 17" key="1">
    <citation type="journal article" date="2019" name="Sci. Rep.">
        <title>Nanopore sequencing improves the draft genome of the human pathogenic amoeba Naegleria fowleri.</title>
        <authorList>
            <person name="Liechti N."/>
            <person name="Schurch N."/>
            <person name="Bruggmann R."/>
            <person name="Wittwer M."/>
        </authorList>
    </citation>
    <scope>NUCLEOTIDE SEQUENCE [LARGE SCALE GENOMIC DNA]</scope>
    <source>
        <strain evidence="16 17">ATCC 30894</strain>
    </source>
</reference>